<keyword evidence="1" id="KW-0812">Transmembrane</keyword>
<organism evidence="2">
    <name type="scientific">Leptocylindrus danicus</name>
    <dbReference type="NCBI Taxonomy" id="163516"/>
    <lineage>
        <taxon>Eukaryota</taxon>
        <taxon>Sar</taxon>
        <taxon>Stramenopiles</taxon>
        <taxon>Ochrophyta</taxon>
        <taxon>Bacillariophyta</taxon>
        <taxon>Coscinodiscophyceae</taxon>
        <taxon>Chaetocerotophycidae</taxon>
        <taxon>Leptocylindrales</taxon>
        <taxon>Leptocylindraceae</taxon>
        <taxon>Leptocylindrus</taxon>
    </lineage>
</organism>
<feature type="transmembrane region" description="Helical" evidence="1">
    <location>
        <begin position="26"/>
        <end position="48"/>
    </location>
</feature>
<protein>
    <submittedName>
        <fullName evidence="2">Uncharacterized protein</fullName>
    </submittedName>
</protein>
<sequence length="163" mass="16896">MSLTSFAVAILGMCVMGPLTERCGAFHLTYSSLFLKGSLAIILAAVAASGQLKSTQGLNWLLIAAVSLAFSCTSHILATSLTTRTTGAVGSREQGILLGIEHSLFSGARIFGPSIGTSIMSSGGFSVVAACSFTIDCVLGCVAKFQTHKEAVTKSPMSERKEI</sequence>
<proteinExistence type="predicted"/>
<evidence type="ECO:0000313" key="2">
    <source>
        <dbReference type="EMBL" id="CAD9583532.1"/>
    </source>
</evidence>
<gene>
    <name evidence="2" type="ORF">LDAN0321_LOCUS11017</name>
</gene>
<dbReference type="AlphaFoldDB" id="A0A7S2KQ63"/>
<dbReference type="Gene3D" id="1.20.1250.20">
    <property type="entry name" value="MFS general substrate transporter like domains"/>
    <property type="match status" value="1"/>
</dbReference>
<name>A0A7S2KQ63_9STRA</name>
<evidence type="ECO:0000256" key="1">
    <source>
        <dbReference type="SAM" id="Phobius"/>
    </source>
</evidence>
<dbReference type="EMBL" id="HBGY01017034">
    <property type="protein sequence ID" value="CAD9583532.1"/>
    <property type="molecule type" value="Transcribed_RNA"/>
</dbReference>
<dbReference type="SUPFAM" id="SSF103473">
    <property type="entry name" value="MFS general substrate transporter"/>
    <property type="match status" value="1"/>
</dbReference>
<accession>A0A7S2KQ63</accession>
<feature type="transmembrane region" description="Helical" evidence="1">
    <location>
        <begin position="60"/>
        <end position="78"/>
    </location>
</feature>
<dbReference type="InterPro" id="IPR036259">
    <property type="entry name" value="MFS_trans_sf"/>
</dbReference>
<keyword evidence="1" id="KW-0472">Membrane</keyword>
<reference evidence="2" key="1">
    <citation type="submission" date="2021-01" db="EMBL/GenBank/DDBJ databases">
        <authorList>
            <person name="Corre E."/>
            <person name="Pelletier E."/>
            <person name="Niang G."/>
            <person name="Scheremetjew M."/>
            <person name="Finn R."/>
            <person name="Kale V."/>
            <person name="Holt S."/>
            <person name="Cochrane G."/>
            <person name="Meng A."/>
            <person name="Brown T."/>
            <person name="Cohen L."/>
        </authorList>
    </citation>
    <scope>NUCLEOTIDE SEQUENCE</scope>
    <source>
        <strain evidence="2">B650</strain>
    </source>
</reference>
<keyword evidence="1" id="KW-1133">Transmembrane helix</keyword>